<proteinExistence type="predicted"/>
<evidence type="ECO:0000313" key="1">
    <source>
        <dbReference type="EMBL" id="QJW97896.1"/>
    </source>
</evidence>
<dbReference type="EMBL" id="CP053452">
    <property type="protein sequence ID" value="QJW97896.1"/>
    <property type="molecule type" value="Genomic_DNA"/>
</dbReference>
<name>A0A6M5YWX8_9BACT</name>
<dbReference type="AlphaFoldDB" id="A0A6M5YWX8"/>
<sequence>MCPCAGTVILGAPTETGTDVARPGASLSTTGIRRAAGGLAGN</sequence>
<keyword evidence="2" id="KW-1185">Reference proteome</keyword>
<evidence type="ECO:0000313" key="2">
    <source>
        <dbReference type="Proteomes" id="UP000503447"/>
    </source>
</evidence>
<protein>
    <submittedName>
        <fullName evidence="1">Uncharacterized protein</fullName>
    </submittedName>
</protein>
<organism evidence="1 2">
    <name type="scientific">Frigoriglobus tundricola</name>
    <dbReference type="NCBI Taxonomy" id="2774151"/>
    <lineage>
        <taxon>Bacteria</taxon>
        <taxon>Pseudomonadati</taxon>
        <taxon>Planctomycetota</taxon>
        <taxon>Planctomycetia</taxon>
        <taxon>Gemmatales</taxon>
        <taxon>Gemmataceae</taxon>
        <taxon>Frigoriglobus</taxon>
    </lineage>
</organism>
<reference evidence="2" key="1">
    <citation type="submission" date="2020-05" db="EMBL/GenBank/DDBJ databases">
        <title>Frigoriglobus tundricola gen. nov., sp. nov., a psychrotolerant cellulolytic planctomycete of the family Gemmataceae with two divergent copies of 16S rRNA gene.</title>
        <authorList>
            <person name="Kulichevskaya I.S."/>
            <person name="Ivanova A.A."/>
            <person name="Naumoff D.G."/>
            <person name="Beletsky A.V."/>
            <person name="Rijpstra W.I.C."/>
            <person name="Sinninghe Damste J.S."/>
            <person name="Mardanov A.V."/>
            <person name="Ravin N.V."/>
            <person name="Dedysh S.N."/>
        </authorList>
    </citation>
    <scope>NUCLEOTIDE SEQUENCE [LARGE SCALE GENOMIC DNA]</scope>
    <source>
        <strain evidence="2">PL17</strain>
    </source>
</reference>
<gene>
    <name evidence="1" type="ORF">FTUN_5476</name>
</gene>
<accession>A0A6M5YWX8</accession>
<dbReference type="Proteomes" id="UP000503447">
    <property type="component" value="Chromosome"/>
</dbReference>
<dbReference type="KEGG" id="ftj:FTUN_5476"/>